<dbReference type="AlphaFoldDB" id="A0A7J0GXX3"/>
<dbReference type="EMBL" id="BJWL01000025">
    <property type="protein sequence ID" value="GFZ15677.1"/>
    <property type="molecule type" value="Genomic_DNA"/>
</dbReference>
<dbReference type="PANTHER" id="PTHR47718">
    <property type="entry name" value="OS01G0519700 PROTEIN"/>
    <property type="match status" value="1"/>
</dbReference>
<dbReference type="InterPro" id="IPR004330">
    <property type="entry name" value="FAR1_DNA_bnd_dom"/>
</dbReference>
<keyword evidence="4" id="KW-1185">Reference proteome</keyword>
<evidence type="ECO:0000313" key="3">
    <source>
        <dbReference type="EMBL" id="GFZ15677.1"/>
    </source>
</evidence>
<sequence length="331" mass="38253">MSQLLSPLSLTSPESVPSTMCPMSSQVEWDEKVESWSVDIVEEEEEVSNNSIMKDCVDGKEVNGDFEEKVKEPKMGMEFDTHDEAYLYYTRFAKEKGFAVAKRSSKKGKNGMLKHVILQCSRGEKPRARGSNPAKARPQCKVECPAHLNVIRTKEGKWRVSYVLLEHNHEQSPSKSRFFKNNRALDENVRRKLVLNEQAGIRLNKTVTSLHIEASGPDKVPYFPRDCRNYLDKLRRLQLAEGDAEAMHRYFMRMRGDNADFFYAMDLNEKGRLRNVFWADARSREACKEFGDVVTFDTTYLVNKYDMPFCSFCRRESSWAIDIVGMWAHLS</sequence>
<dbReference type="Proteomes" id="UP000585474">
    <property type="component" value="Unassembled WGS sequence"/>
</dbReference>
<feature type="compositionally biased region" description="Low complexity" evidence="1">
    <location>
        <begin position="1"/>
        <end position="18"/>
    </location>
</feature>
<evidence type="ECO:0000313" key="4">
    <source>
        <dbReference type="Proteomes" id="UP000585474"/>
    </source>
</evidence>
<proteinExistence type="predicted"/>
<evidence type="ECO:0000259" key="2">
    <source>
        <dbReference type="Pfam" id="PF03101"/>
    </source>
</evidence>
<dbReference type="Pfam" id="PF03101">
    <property type="entry name" value="FAR1"/>
    <property type="match status" value="1"/>
</dbReference>
<organism evidence="3 4">
    <name type="scientific">Actinidia rufa</name>
    <dbReference type="NCBI Taxonomy" id="165716"/>
    <lineage>
        <taxon>Eukaryota</taxon>
        <taxon>Viridiplantae</taxon>
        <taxon>Streptophyta</taxon>
        <taxon>Embryophyta</taxon>
        <taxon>Tracheophyta</taxon>
        <taxon>Spermatophyta</taxon>
        <taxon>Magnoliopsida</taxon>
        <taxon>eudicotyledons</taxon>
        <taxon>Gunneridae</taxon>
        <taxon>Pentapetalae</taxon>
        <taxon>asterids</taxon>
        <taxon>Ericales</taxon>
        <taxon>Actinidiaceae</taxon>
        <taxon>Actinidia</taxon>
    </lineage>
</organism>
<dbReference type="OrthoDB" id="1416016at2759"/>
<name>A0A7J0GXX3_9ERIC</name>
<feature type="domain" description="FAR1" evidence="2">
    <location>
        <begin position="88"/>
        <end position="170"/>
    </location>
</feature>
<dbReference type="PANTHER" id="PTHR47718:SF13">
    <property type="entry name" value="OS09G0290500 PROTEIN"/>
    <property type="match status" value="1"/>
</dbReference>
<protein>
    <submittedName>
        <fullName evidence="3">FAR1-related sequence 3</fullName>
    </submittedName>
</protein>
<feature type="region of interest" description="Disordered" evidence="1">
    <location>
        <begin position="1"/>
        <end position="24"/>
    </location>
</feature>
<evidence type="ECO:0000256" key="1">
    <source>
        <dbReference type="SAM" id="MobiDB-lite"/>
    </source>
</evidence>
<comment type="caution">
    <text evidence="3">The sequence shown here is derived from an EMBL/GenBank/DDBJ whole genome shotgun (WGS) entry which is preliminary data.</text>
</comment>
<accession>A0A7J0GXX3</accession>
<gene>
    <name evidence="3" type="ORF">Acr_25g0000860</name>
</gene>
<reference evidence="3 4" key="1">
    <citation type="submission" date="2019-07" db="EMBL/GenBank/DDBJ databases">
        <title>De Novo Assembly of kiwifruit Actinidia rufa.</title>
        <authorList>
            <person name="Sugita-Konishi S."/>
            <person name="Sato K."/>
            <person name="Mori E."/>
            <person name="Abe Y."/>
            <person name="Kisaki G."/>
            <person name="Hamano K."/>
            <person name="Suezawa K."/>
            <person name="Otani M."/>
            <person name="Fukuda T."/>
            <person name="Manabe T."/>
            <person name="Gomi K."/>
            <person name="Tabuchi M."/>
            <person name="Akimitsu K."/>
            <person name="Kataoka I."/>
        </authorList>
    </citation>
    <scope>NUCLEOTIDE SEQUENCE [LARGE SCALE GENOMIC DNA]</scope>
    <source>
        <strain evidence="4">cv. Fuchu</strain>
    </source>
</reference>